<dbReference type="Proteomes" id="UP000326344">
    <property type="component" value="Unassembled WGS sequence"/>
</dbReference>
<dbReference type="InterPro" id="IPR032466">
    <property type="entry name" value="Metal_Hydrolase"/>
</dbReference>
<gene>
    <name evidence="2" type="ORF">F0P93_19155</name>
</gene>
<dbReference type="SUPFAM" id="SSF51338">
    <property type="entry name" value="Composite domain of metallo-dependent hydrolases"/>
    <property type="match status" value="1"/>
</dbReference>
<feature type="domain" description="Amidohydrolase 3" evidence="1">
    <location>
        <begin position="99"/>
        <end position="591"/>
    </location>
</feature>
<dbReference type="PANTHER" id="PTHR22642">
    <property type="entry name" value="IMIDAZOLONEPROPIONASE"/>
    <property type="match status" value="1"/>
</dbReference>
<organism evidence="2 3">
    <name type="scientific">Larkinella humicola</name>
    <dbReference type="NCBI Taxonomy" id="2607654"/>
    <lineage>
        <taxon>Bacteria</taxon>
        <taxon>Pseudomonadati</taxon>
        <taxon>Bacteroidota</taxon>
        <taxon>Cytophagia</taxon>
        <taxon>Cytophagales</taxon>
        <taxon>Spirosomataceae</taxon>
        <taxon>Larkinella</taxon>
    </lineage>
</organism>
<keyword evidence="2" id="KW-0378">Hydrolase</keyword>
<accession>A0A5N1JCU3</accession>
<evidence type="ECO:0000313" key="3">
    <source>
        <dbReference type="Proteomes" id="UP000326344"/>
    </source>
</evidence>
<dbReference type="InterPro" id="IPR011059">
    <property type="entry name" value="Metal-dep_hydrolase_composite"/>
</dbReference>
<dbReference type="InterPro" id="IPR033932">
    <property type="entry name" value="YtcJ-like"/>
</dbReference>
<dbReference type="CDD" id="cd01300">
    <property type="entry name" value="YtcJ_like"/>
    <property type="match status" value="1"/>
</dbReference>
<evidence type="ECO:0000259" key="1">
    <source>
        <dbReference type="Pfam" id="PF07969"/>
    </source>
</evidence>
<name>A0A5N1JCU3_9BACT</name>
<sequence length="593" mass="64375">MSRCTKSPLGDLGAKTQYIMKKTLALFSLATLPFYAFRHPPGDGKSPQAVADKIYINGKIITVNASNAVAQAVAVQGGKILDVGSTADISKLKGANTVVVDLGGKTVIPGFIDGHSHFMGLGRAKTANVAAPPVGPVKNIADLVAELQKHKADRKIADGEWISGFGYDVDQLAEKRHPTKEDLDGAFPNNPVVITHVSGHMAVANSAALKAAGIDRNTKDPAGGMIVRKTGTNEPEGLLQEKAQGLIRGKGDSKPATLDDQINDLKDQQTFYASHGITTAQDGSTSFESLQLLKKAAERNALFIDIETLPSYGIIDKVLGNPDFKYGVLDNHLKLNGFKFVSDGSPQGKTAFFGKPYLTKVPGCDNIECKGFPVTTQEQFNAAVKKGFENNIQVFVHCNGDAAIDMYLTAIEAANRDLKTTSTARRPVVIHSQFVRADQLDQYKKLGLVPSFFTNHTFFWGDVHVQNLGQDRAFYSSPLKSALKRNIPFTNHTDYGVTPVNHLFLLWSSVNRQSRSGKTIGPEERVTPIEGLRALTINGAYQYFEEKTKGSIEKGKLADLVVLSDNPLTIDPLKIKDIVVLETIKEGQTVFKR</sequence>
<dbReference type="PANTHER" id="PTHR22642:SF2">
    <property type="entry name" value="PROTEIN LONG AFTER FAR-RED 3"/>
    <property type="match status" value="1"/>
</dbReference>
<comment type="caution">
    <text evidence="2">The sequence shown here is derived from an EMBL/GenBank/DDBJ whole genome shotgun (WGS) entry which is preliminary data.</text>
</comment>
<keyword evidence="3" id="KW-1185">Reference proteome</keyword>
<dbReference type="Pfam" id="PF07969">
    <property type="entry name" value="Amidohydro_3"/>
    <property type="match status" value="1"/>
</dbReference>
<dbReference type="InterPro" id="IPR013108">
    <property type="entry name" value="Amidohydro_3"/>
</dbReference>
<dbReference type="GO" id="GO:0016810">
    <property type="term" value="F:hydrolase activity, acting on carbon-nitrogen (but not peptide) bonds"/>
    <property type="evidence" value="ECO:0007669"/>
    <property type="project" value="InterPro"/>
</dbReference>
<protein>
    <submittedName>
        <fullName evidence="2">Amidohydrolase family protein</fullName>
    </submittedName>
</protein>
<dbReference type="AlphaFoldDB" id="A0A5N1JCU3"/>
<dbReference type="Gene3D" id="3.10.310.70">
    <property type="match status" value="1"/>
</dbReference>
<proteinExistence type="predicted"/>
<evidence type="ECO:0000313" key="2">
    <source>
        <dbReference type="EMBL" id="KAA9349583.1"/>
    </source>
</evidence>
<dbReference type="Gene3D" id="2.30.40.10">
    <property type="entry name" value="Urease, subunit C, domain 1"/>
    <property type="match status" value="1"/>
</dbReference>
<reference evidence="2 3" key="1">
    <citation type="submission" date="2019-09" db="EMBL/GenBank/DDBJ databases">
        <title>Genome Sequence of Larkinella sp MA1.</title>
        <authorList>
            <person name="Srinivasan S."/>
        </authorList>
    </citation>
    <scope>NUCLEOTIDE SEQUENCE [LARGE SCALE GENOMIC DNA]</scope>
    <source>
        <strain evidence="2 3">MA1</strain>
    </source>
</reference>
<dbReference type="EMBL" id="VTWS01000005">
    <property type="protein sequence ID" value="KAA9349583.1"/>
    <property type="molecule type" value="Genomic_DNA"/>
</dbReference>
<dbReference type="Gene3D" id="3.20.20.140">
    <property type="entry name" value="Metal-dependent hydrolases"/>
    <property type="match status" value="1"/>
</dbReference>
<dbReference type="SUPFAM" id="SSF51556">
    <property type="entry name" value="Metallo-dependent hydrolases"/>
    <property type="match status" value="1"/>
</dbReference>